<reference evidence="2 3" key="1">
    <citation type="journal article" date="2013" name="Genome Announc.">
        <title>Draft Genome Sequence of Sphingobium ummariense Strain RL-3, a Hexachlorocyclohexane-Degrading Bacterium.</title>
        <authorList>
            <person name="Kohli P."/>
            <person name="Dua A."/>
            <person name="Sangwan N."/>
            <person name="Oldach P."/>
            <person name="Khurana J.P."/>
            <person name="Lal R."/>
        </authorList>
    </citation>
    <scope>NUCLEOTIDE SEQUENCE [LARGE SCALE GENOMIC DNA]</scope>
    <source>
        <strain evidence="2 3">RL-3</strain>
    </source>
</reference>
<dbReference type="Gene3D" id="1.20.5.100">
    <property type="entry name" value="Cytochrome c1, transmembrane anchor, C-terminal"/>
    <property type="match status" value="1"/>
</dbReference>
<dbReference type="PROSITE" id="PS51688">
    <property type="entry name" value="ICA"/>
    <property type="match status" value="1"/>
</dbReference>
<keyword evidence="3" id="KW-1185">Reference proteome</keyword>
<dbReference type="RefSeq" id="WP_021316926.1">
    <property type="nucleotide sequence ID" value="NZ_AUWY01000044.1"/>
</dbReference>
<evidence type="ECO:0000313" key="2">
    <source>
        <dbReference type="EMBL" id="EQB33311.1"/>
    </source>
</evidence>
<dbReference type="STRING" id="1346791.M529_04920"/>
<feature type="domain" description="Peptidase S74" evidence="1">
    <location>
        <begin position="423"/>
        <end position="551"/>
    </location>
</feature>
<sequence length="558" mass="55593">MAITGWEMADLVREVCHDMGTGPLVLGGAQAGYREFAGAVSAGARFPYAIVGVTDPDQWETGIGTLDGEGRLVREALASSAGGAAVDFAAGEKRVGLALHAGWADAVEGHGHGIGAVEGLGEALGGKQAASATLSALSGVTTTAFGRGALGAGDAAAFRAYIGAGTSSSAGTVTSVAMSGGTTGLSVSGGPVTGAGTLTLGGTLGIAHGGTGATSAAAARTALGLGGCATLNVGTAAGTVAAGDDGRIAGAGQLAVANSWTQRNSFQGVTVGSSAAYQVNGAVSACQINGTSNSGASNTIIRWTADANGPVLQLVKSRSGAMGGSASVAANDSLGNITFGGDDGTILALGPRITGFASEGWSGSGRGSEILMFAVAGGSTSQTLAARIAADNVRPGVDNAIGLGTAAQRWKEIFAASGAINTSDARMKREIAAVPDPLLDAWDDVAWRSFRFEEAWAAKGEAARRHAGLVAQQVRDAIDARLGEGAAVGWGLLCHDDWPATVEVRDEAGALVQEARPAGERWGLRYEECLAVEAAWQRRRMDRIEARLAALEGGGDAG</sequence>
<dbReference type="EMBL" id="AUWY01000044">
    <property type="protein sequence ID" value="EQB33311.1"/>
    <property type="molecule type" value="Genomic_DNA"/>
</dbReference>
<dbReference type="AlphaFoldDB" id="T0J5R2"/>
<dbReference type="CDD" id="cd10144">
    <property type="entry name" value="Peptidase_S74_CIMCD"/>
    <property type="match status" value="1"/>
</dbReference>
<name>T0J5R2_9SPHN</name>
<evidence type="ECO:0000259" key="1">
    <source>
        <dbReference type="PROSITE" id="PS51688"/>
    </source>
</evidence>
<gene>
    <name evidence="2" type="ORF">M529_04920</name>
</gene>
<dbReference type="OrthoDB" id="564699at2"/>
<comment type="caution">
    <text evidence="2">The sequence shown here is derived from an EMBL/GenBank/DDBJ whole genome shotgun (WGS) entry which is preliminary data.</text>
</comment>
<proteinExistence type="predicted"/>
<dbReference type="Proteomes" id="UP000015523">
    <property type="component" value="Unassembled WGS sequence"/>
</dbReference>
<organism evidence="2 3">
    <name type="scientific">Sphingobium ummariense RL-3</name>
    <dbReference type="NCBI Taxonomy" id="1346791"/>
    <lineage>
        <taxon>Bacteria</taxon>
        <taxon>Pseudomonadati</taxon>
        <taxon>Pseudomonadota</taxon>
        <taxon>Alphaproteobacteria</taxon>
        <taxon>Sphingomonadales</taxon>
        <taxon>Sphingomonadaceae</taxon>
        <taxon>Sphingobium</taxon>
    </lineage>
</organism>
<dbReference type="Gene3D" id="1.20.5.1240">
    <property type="entry name" value="Endo-n-acetylneuraminidase"/>
    <property type="match status" value="1"/>
</dbReference>
<dbReference type="InterPro" id="IPR030392">
    <property type="entry name" value="S74_ICA"/>
</dbReference>
<protein>
    <recommendedName>
        <fullName evidence="1">Peptidase S74 domain-containing protein</fullName>
    </recommendedName>
</protein>
<dbReference type="Gene3D" id="4.10.1090.10">
    <property type="entry name" value="Endosialidase, domain 4"/>
    <property type="match status" value="1"/>
</dbReference>
<evidence type="ECO:0000313" key="3">
    <source>
        <dbReference type="Proteomes" id="UP000015523"/>
    </source>
</evidence>
<dbReference type="PATRIC" id="fig|1346791.3.peg.947"/>
<dbReference type="InterPro" id="IPR044914">
    <property type="entry name" value="Endosialidase_C_dom_sf"/>
</dbReference>
<accession>T0J5R2</accession>
<dbReference type="Pfam" id="PF13884">
    <property type="entry name" value="Peptidase_S74"/>
    <property type="match status" value="1"/>
</dbReference>
<dbReference type="eggNOG" id="ENOG5032ZRU">
    <property type="taxonomic scope" value="Bacteria"/>
</dbReference>